<evidence type="ECO:0000313" key="3">
    <source>
        <dbReference type="Proteomes" id="UP000231658"/>
    </source>
</evidence>
<accession>A0A1C3RD00</accession>
<dbReference type="STRING" id="1867952.MTBPR1_10359"/>
<dbReference type="SUPFAM" id="SSF50341">
    <property type="entry name" value="CheW-like"/>
    <property type="match status" value="1"/>
</dbReference>
<keyword evidence="3" id="KW-1185">Reference proteome</keyword>
<dbReference type="GO" id="GO:0006935">
    <property type="term" value="P:chemotaxis"/>
    <property type="evidence" value="ECO:0007669"/>
    <property type="project" value="InterPro"/>
</dbReference>
<evidence type="ECO:0000259" key="1">
    <source>
        <dbReference type="PROSITE" id="PS50851"/>
    </source>
</evidence>
<dbReference type="Proteomes" id="UP000231658">
    <property type="component" value="Unassembled WGS sequence"/>
</dbReference>
<dbReference type="CDD" id="cd00732">
    <property type="entry name" value="CheW"/>
    <property type="match status" value="1"/>
</dbReference>
<dbReference type="Gene3D" id="2.40.50.180">
    <property type="entry name" value="CheA-289, Domain 4"/>
    <property type="match status" value="1"/>
</dbReference>
<dbReference type="Pfam" id="PF01584">
    <property type="entry name" value="CheW"/>
    <property type="match status" value="1"/>
</dbReference>
<dbReference type="InterPro" id="IPR039315">
    <property type="entry name" value="CheW"/>
</dbReference>
<dbReference type="GO" id="GO:0005829">
    <property type="term" value="C:cytosol"/>
    <property type="evidence" value="ECO:0007669"/>
    <property type="project" value="TreeGrafter"/>
</dbReference>
<evidence type="ECO:0000313" key="2">
    <source>
        <dbReference type="EMBL" id="SCA55112.1"/>
    </source>
</evidence>
<sequence>MNQLVTTNDAQSTDLIKGDGLEDYVTFKIADQLFGIPVLKVQDILMPDHIAFIPLAPKEVAGSINLRGRIVTVIDVRVRLGLPKRDDEGQSMGVTVEHINELYSLLVDTVGEVLSLDEKNYERNPSTLDPIWREFASGVYRLDGQLMVVLDVDRMLDIQTGDQKVAKAAV</sequence>
<proteinExistence type="predicted"/>
<dbReference type="PANTHER" id="PTHR22617">
    <property type="entry name" value="CHEMOTAXIS SENSOR HISTIDINE KINASE-RELATED"/>
    <property type="match status" value="1"/>
</dbReference>
<organism evidence="2 3">
    <name type="scientific">Candidatus Terasakiella magnetica</name>
    <dbReference type="NCBI Taxonomy" id="1867952"/>
    <lineage>
        <taxon>Bacteria</taxon>
        <taxon>Pseudomonadati</taxon>
        <taxon>Pseudomonadota</taxon>
        <taxon>Alphaproteobacteria</taxon>
        <taxon>Rhodospirillales</taxon>
        <taxon>Terasakiellaceae</taxon>
        <taxon>Terasakiella</taxon>
    </lineage>
</organism>
<dbReference type="PROSITE" id="PS50851">
    <property type="entry name" value="CHEW"/>
    <property type="match status" value="1"/>
</dbReference>
<dbReference type="EMBL" id="FLYE01000001">
    <property type="protein sequence ID" value="SCA55112.1"/>
    <property type="molecule type" value="Genomic_DNA"/>
</dbReference>
<protein>
    <submittedName>
        <fullName evidence="2">Chemotaxis signal transduction protein CheW</fullName>
    </submittedName>
</protein>
<dbReference type="Gene3D" id="2.30.30.40">
    <property type="entry name" value="SH3 Domains"/>
    <property type="match status" value="1"/>
</dbReference>
<dbReference type="InterPro" id="IPR036061">
    <property type="entry name" value="CheW-like_dom_sf"/>
</dbReference>
<feature type="domain" description="CheW-like" evidence="1">
    <location>
        <begin position="21"/>
        <end position="161"/>
    </location>
</feature>
<dbReference type="InterPro" id="IPR002545">
    <property type="entry name" value="CheW-lke_dom"/>
</dbReference>
<dbReference type="AlphaFoldDB" id="A0A1C3RD00"/>
<reference evidence="2 3" key="1">
    <citation type="submission" date="2016-07" db="EMBL/GenBank/DDBJ databases">
        <authorList>
            <person name="Lefevre C.T."/>
        </authorList>
    </citation>
    <scope>NUCLEOTIDE SEQUENCE [LARGE SCALE GENOMIC DNA]</scope>
    <source>
        <strain evidence="2">PR1</strain>
    </source>
</reference>
<dbReference type="PANTHER" id="PTHR22617:SF23">
    <property type="entry name" value="CHEMOTAXIS PROTEIN CHEW"/>
    <property type="match status" value="1"/>
</dbReference>
<dbReference type="SMART" id="SM00260">
    <property type="entry name" value="CheW"/>
    <property type="match status" value="1"/>
</dbReference>
<dbReference type="OrthoDB" id="9794382at2"/>
<dbReference type="RefSeq" id="WP_069185823.1">
    <property type="nucleotide sequence ID" value="NZ_FLYE01000001.1"/>
</dbReference>
<name>A0A1C3RD00_9PROT</name>
<gene>
    <name evidence="2" type="primary">cheW</name>
    <name evidence="2" type="ORF">MTBPR1_10359</name>
</gene>
<dbReference type="GO" id="GO:0007165">
    <property type="term" value="P:signal transduction"/>
    <property type="evidence" value="ECO:0007669"/>
    <property type="project" value="InterPro"/>
</dbReference>